<dbReference type="Proteomes" id="UP000095228">
    <property type="component" value="Chromosome"/>
</dbReference>
<dbReference type="PATRIC" id="fig|1838286.3.peg.1237"/>
<dbReference type="EMBL" id="CP016094">
    <property type="protein sequence ID" value="AOS44168.1"/>
    <property type="molecule type" value="Genomic_DNA"/>
</dbReference>
<accession>A0A1D8ATD9</accession>
<keyword evidence="5" id="KW-1185">Reference proteome</keyword>
<gene>
    <name evidence="4" type="ORF">Verru16b_01229</name>
</gene>
<dbReference type="AlphaFoldDB" id="A0A1D8ATD9"/>
<evidence type="ECO:0000313" key="4">
    <source>
        <dbReference type="EMBL" id="AOS44168.1"/>
    </source>
</evidence>
<dbReference type="SUPFAM" id="SSF52266">
    <property type="entry name" value="SGNH hydrolase"/>
    <property type="match status" value="1"/>
</dbReference>
<dbReference type="InterPro" id="IPR005181">
    <property type="entry name" value="SASA"/>
</dbReference>
<name>A0A1D8ATD9_9BACT</name>
<proteinExistence type="predicted"/>
<dbReference type="KEGG" id="obg:Verru16b_01229"/>
<keyword evidence="1" id="KW-0378">Hydrolase</keyword>
<dbReference type="PANTHER" id="PTHR22901:SF0">
    <property type="entry name" value="SIALATE O-ACETYLESTERASE"/>
    <property type="match status" value="1"/>
</dbReference>
<feature type="signal peptide" evidence="2">
    <location>
        <begin position="1"/>
        <end position="24"/>
    </location>
</feature>
<feature type="domain" description="Sialate O-acetylesterase" evidence="3">
    <location>
        <begin position="111"/>
        <end position="376"/>
    </location>
</feature>
<dbReference type="Gene3D" id="3.40.50.1110">
    <property type="entry name" value="SGNH hydrolase"/>
    <property type="match status" value="1"/>
</dbReference>
<sequence length="514" mass="55603">MKPSRPLRLLPPLFSVLALLPGLAAALEIAPPFTDHAVLQREVAVPVWGWDDQPGATVTITFAGQTVRTQVNASGLWRADLAAMPANATGADLVVTRGHTHITLRDVVVGEVWLASGQSNMEWGMHSSPKLFAVEQNKPANPLLRHLRVDHVGADLPVSRVNHSGWQVAGPDTLGAFTAVGYYFAQQLAEKLQVPVGLINASWGGTAIESWIPEPVLRTTRGWPALNKQWQESLAVWPERYAVQPALDAAWQQAQEDYRIKGTPVTMAWPRPPMGPGSGFAPARLFNGMIAPFAPYALRGALWYQGESNVGRHRDYADLLPAMIGAWRAAWPQGDFPFLVVQLPNFEGWDKETGTGWAYLREAQELAVHRTPAAGLAVIIDGTEPLDLHPQDKVPVGDRLARLALARIHGVRDVVDSGPAPQAVTREGAALRVRFTDATGLNSRTPAITGFTIAGADRVFHPATVTIEGTSVLVSSPAVPEPVAVRHAFTNTPTVSLYNAAGLPAVPFRTDDWE</sequence>
<dbReference type="InterPro" id="IPR039329">
    <property type="entry name" value="SIAE"/>
</dbReference>
<evidence type="ECO:0000313" key="5">
    <source>
        <dbReference type="Proteomes" id="UP000095228"/>
    </source>
</evidence>
<dbReference type="PANTHER" id="PTHR22901">
    <property type="entry name" value="SIALATE O-ACETYLESTERASE"/>
    <property type="match status" value="1"/>
</dbReference>
<dbReference type="InterPro" id="IPR013783">
    <property type="entry name" value="Ig-like_fold"/>
</dbReference>
<dbReference type="Gene3D" id="2.60.40.10">
    <property type="entry name" value="Immunoglobulins"/>
    <property type="match status" value="1"/>
</dbReference>
<evidence type="ECO:0000259" key="3">
    <source>
        <dbReference type="Pfam" id="PF03629"/>
    </source>
</evidence>
<evidence type="ECO:0000256" key="1">
    <source>
        <dbReference type="ARBA" id="ARBA00022801"/>
    </source>
</evidence>
<evidence type="ECO:0000256" key="2">
    <source>
        <dbReference type="SAM" id="SignalP"/>
    </source>
</evidence>
<dbReference type="RefSeq" id="WP_069961452.1">
    <property type="nucleotide sequence ID" value="NZ_CP016094.1"/>
</dbReference>
<reference evidence="4 5" key="1">
    <citation type="submission" date="2016-06" db="EMBL/GenBank/DDBJ databases">
        <title>Three novel species with peptidoglycan cell walls form the new genus Lacunisphaera gen. nov. in the family Opitutaceae of the verrucomicrobial subdivision 4.</title>
        <authorList>
            <person name="Rast P."/>
            <person name="Gloeckner I."/>
            <person name="Jogler M."/>
            <person name="Boedeker C."/>
            <person name="Jeske O."/>
            <person name="Wiegand S."/>
            <person name="Reinhardt R."/>
            <person name="Schumann P."/>
            <person name="Rohde M."/>
            <person name="Spring S."/>
            <person name="Gloeckner F.O."/>
            <person name="Jogler C."/>
        </authorList>
    </citation>
    <scope>NUCLEOTIDE SEQUENCE [LARGE SCALE GENOMIC DNA]</scope>
    <source>
        <strain evidence="4 5">IG16b</strain>
    </source>
</reference>
<dbReference type="STRING" id="1838286.Verru16b_01229"/>
<dbReference type="InterPro" id="IPR036514">
    <property type="entry name" value="SGNH_hydro_sf"/>
</dbReference>
<dbReference type="OrthoDB" id="183320at2"/>
<dbReference type="GO" id="GO:0005975">
    <property type="term" value="P:carbohydrate metabolic process"/>
    <property type="evidence" value="ECO:0007669"/>
    <property type="project" value="TreeGrafter"/>
</dbReference>
<organism evidence="4 5">
    <name type="scientific">Lacunisphaera limnophila</name>
    <dbReference type="NCBI Taxonomy" id="1838286"/>
    <lineage>
        <taxon>Bacteria</taxon>
        <taxon>Pseudomonadati</taxon>
        <taxon>Verrucomicrobiota</taxon>
        <taxon>Opitutia</taxon>
        <taxon>Opitutales</taxon>
        <taxon>Opitutaceae</taxon>
        <taxon>Lacunisphaera</taxon>
    </lineage>
</organism>
<dbReference type="Pfam" id="PF03629">
    <property type="entry name" value="SASA"/>
    <property type="match status" value="1"/>
</dbReference>
<protein>
    <recommendedName>
        <fullName evidence="3">Sialate O-acetylesterase domain-containing protein</fullName>
    </recommendedName>
</protein>
<feature type="chain" id="PRO_5009105126" description="Sialate O-acetylesterase domain-containing protein" evidence="2">
    <location>
        <begin position="25"/>
        <end position="514"/>
    </location>
</feature>
<dbReference type="GO" id="GO:0001681">
    <property type="term" value="F:sialate O-acetylesterase activity"/>
    <property type="evidence" value="ECO:0007669"/>
    <property type="project" value="InterPro"/>
</dbReference>
<keyword evidence="2" id="KW-0732">Signal</keyword>